<comment type="similarity">
    <text evidence="1 3">Belongs to the bacterial ribosomal protein bS6 family.</text>
</comment>
<dbReference type="PANTHER" id="PTHR21011:SF1">
    <property type="entry name" value="SMALL RIBOSOMAL SUBUNIT PROTEIN BS6M"/>
    <property type="match status" value="1"/>
</dbReference>
<sequence>MEALILTLMNHYELLYIVPATHSEEEVQPIKGKINAAVAKSGGRIMFEESLGKRKLAYPIKKFRHGHYLLVEFDAEPSEIKQLDDELRLTNEVIRHLIVRKDPRVLKTKPTRQITGESIPSNTGSPDSTKARPIKQKGDENKVKLEDLDKKLDEILEGDIL</sequence>
<dbReference type="GO" id="GO:0003735">
    <property type="term" value="F:structural constituent of ribosome"/>
    <property type="evidence" value="ECO:0007669"/>
    <property type="project" value="InterPro"/>
</dbReference>
<keyword evidence="3" id="KW-0694">RNA-binding</keyword>
<comment type="caution">
    <text evidence="5">The sequence shown here is derived from an EMBL/GenBank/DDBJ whole genome shotgun (WGS) entry which is preliminary data.</text>
</comment>
<gene>
    <name evidence="3" type="primary">rpsF</name>
    <name evidence="5" type="ORF">A2840_02355</name>
</gene>
<reference evidence="5 6" key="1">
    <citation type="journal article" date="2016" name="Nat. Commun.">
        <title>Thousands of microbial genomes shed light on interconnected biogeochemical processes in an aquifer system.</title>
        <authorList>
            <person name="Anantharaman K."/>
            <person name="Brown C.T."/>
            <person name="Hug L.A."/>
            <person name="Sharon I."/>
            <person name="Castelle C.J."/>
            <person name="Probst A.J."/>
            <person name="Thomas B.C."/>
            <person name="Singh A."/>
            <person name="Wilkins M.J."/>
            <person name="Karaoz U."/>
            <person name="Brodie E.L."/>
            <person name="Williams K.H."/>
            <person name="Hubbard S.S."/>
            <person name="Banfield J.F."/>
        </authorList>
    </citation>
    <scope>NUCLEOTIDE SEQUENCE [LARGE SCALE GENOMIC DNA]</scope>
</reference>
<dbReference type="Pfam" id="PF01250">
    <property type="entry name" value="Ribosomal_S6"/>
    <property type="match status" value="1"/>
</dbReference>
<evidence type="ECO:0000313" key="5">
    <source>
        <dbReference type="EMBL" id="OGY47026.1"/>
    </source>
</evidence>
<dbReference type="GO" id="GO:0006412">
    <property type="term" value="P:translation"/>
    <property type="evidence" value="ECO:0007669"/>
    <property type="project" value="UniProtKB-UniRule"/>
</dbReference>
<evidence type="ECO:0000313" key="6">
    <source>
        <dbReference type="Proteomes" id="UP000178385"/>
    </source>
</evidence>
<evidence type="ECO:0000256" key="2">
    <source>
        <dbReference type="ARBA" id="ARBA00035294"/>
    </source>
</evidence>
<dbReference type="SUPFAM" id="SSF54995">
    <property type="entry name" value="Ribosomal protein S6"/>
    <property type="match status" value="1"/>
</dbReference>
<dbReference type="InterPro" id="IPR000529">
    <property type="entry name" value="Ribosomal_bS6"/>
</dbReference>
<dbReference type="EMBL" id="MHIG01000017">
    <property type="protein sequence ID" value="OGY47026.1"/>
    <property type="molecule type" value="Genomic_DNA"/>
</dbReference>
<evidence type="ECO:0000256" key="3">
    <source>
        <dbReference type="HAMAP-Rule" id="MF_00360"/>
    </source>
</evidence>
<feature type="compositionally biased region" description="Polar residues" evidence="4">
    <location>
        <begin position="111"/>
        <end position="128"/>
    </location>
</feature>
<dbReference type="Gene3D" id="3.30.70.60">
    <property type="match status" value="1"/>
</dbReference>
<organism evidence="5 6">
    <name type="scientific">Candidatus Buchananbacteria bacterium RIFCSPHIGHO2_01_FULL_47_11b</name>
    <dbReference type="NCBI Taxonomy" id="1797537"/>
    <lineage>
        <taxon>Bacteria</taxon>
        <taxon>Candidatus Buchananiibacteriota</taxon>
    </lineage>
</organism>
<dbReference type="InterPro" id="IPR014717">
    <property type="entry name" value="Transl_elong_EF1B/ribsomal_bS6"/>
</dbReference>
<evidence type="ECO:0000256" key="1">
    <source>
        <dbReference type="ARBA" id="ARBA00009512"/>
    </source>
</evidence>
<dbReference type="NCBIfam" id="TIGR00166">
    <property type="entry name" value="S6"/>
    <property type="match status" value="1"/>
</dbReference>
<accession>A0A1G1Y5D2</accession>
<name>A0A1G1Y5D2_9BACT</name>
<feature type="region of interest" description="Disordered" evidence="4">
    <location>
        <begin position="109"/>
        <end position="142"/>
    </location>
</feature>
<dbReference type="PANTHER" id="PTHR21011">
    <property type="entry name" value="MITOCHONDRIAL 28S RIBOSOMAL PROTEIN S6"/>
    <property type="match status" value="1"/>
</dbReference>
<proteinExistence type="inferred from homology"/>
<dbReference type="CDD" id="cd00473">
    <property type="entry name" value="bS6"/>
    <property type="match status" value="1"/>
</dbReference>
<dbReference type="GO" id="GO:1990904">
    <property type="term" value="C:ribonucleoprotein complex"/>
    <property type="evidence" value="ECO:0007669"/>
    <property type="project" value="UniProtKB-KW"/>
</dbReference>
<dbReference type="Proteomes" id="UP000178385">
    <property type="component" value="Unassembled WGS sequence"/>
</dbReference>
<dbReference type="GO" id="GO:0070181">
    <property type="term" value="F:small ribosomal subunit rRNA binding"/>
    <property type="evidence" value="ECO:0007669"/>
    <property type="project" value="TreeGrafter"/>
</dbReference>
<dbReference type="InterPro" id="IPR035980">
    <property type="entry name" value="Ribosomal_bS6_sf"/>
</dbReference>
<evidence type="ECO:0000256" key="4">
    <source>
        <dbReference type="SAM" id="MobiDB-lite"/>
    </source>
</evidence>
<keyword evidence="3" id="KW-0699">rRNA-binding</keyword>
<dbReference type="InterPro" id="IPR020814">
    <property type="entry name" value="Ribosomal_S6_plastid/chlpt"/>
</dbReference>
<comment type="function">
    <text evidence="3">Binds together with bS18 to 16S ribosomal RNA.</text>
</comment>
<protein>
    <recommendedName>
        <fullName evidence="2 3">Small ribosomal subunit protein bS6</fullName>
    </recommendedName>
</protein>
<keyword evidence="3 5" id="KW-0689">Ribosomal protein</keyword>
<dbReference type="GO" id="GO:0005840">
    <property type="term" value="C:ribosome"/>
    <property type="evidence" value="ECO:0007669"/>
    <property type="project" value="UniProtKB-KW"/>
</dbReference>
<dbReference type="HAMAP" id="MF_00360">
    <property type="entry name" value="Ribosomal_bS6"/>
    <property type="match status" value="1"/>
</dbReference>
<dbReference type="GO" id="GO:0005737">
    <property type="term" value="C:cytoplasm"/>
    <property type="evidence" value="ECO:0007669"/>
    <property type="project" value="UniProtKB-ARBA"/>
</dbReference>
<dbReference type="AlphaFoldDB" id="A0A1G1Y5D2"/>
<keyword evidence="3" id="KW-0687">Ribonucleoprotein</keyword>